<feature type="compositionally biased region" description="Basic and acidic residues" evidence="1">
    <location>
        <begin position="1"/>
        <end position="17"/>
    </location>
</feature>
<feature type="region of interest" description="Disordered" evidence="1">
    <location>
        <begin position="1"/>
        <end position="25"/>
    </location>
</feature>
<keyword evidence="2" id="KW-1133">Transmembrane helix</keyword>
<sequence length="147" mass="16477">MMQAEHKPLRQREDAERGAPSPGLYGTVKAEQQWMKGAAKFARWLETSEDTDPVKCFTVCCTDFKPRRVKAPVVLAWLLLQALGLIFQVILFLEIGRNLESFEETPWLPTATSQSSSMTFALVQLGTSATQGRCASLRARDRRTSTL</sequence>
<evidence type="ECO:0000313" key="3">
    <source>
        <dbReference type="EMBL" id="CAJ1408231.1"/>
    </source>
</evidence>
<evidence type="ECO:0000256" key="1">
    <source>
        <dbReference type="SAM" id="MobiDB-lite"/>
    </source>
</evidence>
<name>A0AA36NKU2_9DINO</name>
<evidence type="ECO:0000256" key="2">
    <source>
        <dbReference type="SAM" id="Phobius"/>
    </source>
</evidence>
<protein>
    <submittedName>
        <fullName evidence="3">Uncharacterized protein</fullName>
    </submittedName>
</protein>
<organism evidence="3 4">
    <name type="scientific">Effrenium voratum</name>
    <dbReference type="NCBI Taxonomy" id="2562239"/>
    <lineage>
        <taxon>Eukaryota</taxon>
        <taxon>Sar</taxon>
        <taxon>Alveolata</taxon>
        <taxon>Dinophyceae</taxon>
        <taxon>Suessiales</taxon>
        <taxon>Symbiodiniaceae</taxon>
        <taxon>Effrenium</taxon>
    </lineage>
</organism>
<dbReference type="AlphaFoldDB" id="A0AA36NKU2"/>
<dbReference type="EMBL" id="CAUJNA010003709">
    <property type="protein sequence ID" value="CAJ1408231.1"/>
    <property type="molecule type" value="Genomic_DNA"/>
</dbReference>
<keyword evidence="4" id="KW-1185">Reference proteome</keyword>
<feature type="transmembrane region" description="Helical" evidence="2">
    <location>
        <begin position="74"/>
        <end position="93"/>
    </location>
</feature>
<accession>A0AA36NKU2</accession>
<gene>
    <name evidence="3" type="ORF">EVOR1521_LOCUS29724</name>
</gene>
<keyword evidence="2" id="KW-0812">Transmembrane</keyword>
<comment type="caution">
    <text evidence="3">The sequence shown here is derived from an EMBL/GenBank/DDBJ whole genome shotgun (WGS) entry which is preliminary data.</text>
</comment>
<evidence type="ECO:0000313" key="4">
    <source>
        <dbReference type="Proteomes" id="UP001178507"/>
    </source>
</evidence>
<proteinExistence type="predicted"/>
<dbReference type="Proteomes" id="UP001178507">
    <property type="component" value="Unassembled WGS sequence"/>
</dbReference>
<reference evidence="3" key="1">
    <citation type="submission" date="2023-08" db="EMBL/GenBank/DDBJ databases">
        <authorList>
            <person name="Chen Y."/>
            <person name="Shah S."/>
            <person name="Dougan E. K."/>
            <person name="Thang M."/>
            <person name="Chan C."/>
        </authorList>
    </citation>
    <scope>NUCLEOTIDE SEQUENCE</scope>
</reference>
<keyword evidence="2" id="KW-0472">Membrane</keyword>